<dbReference type="InParanoid" id="A0A401GZE1"/>
<reference evidence="2 3" key="1">
    <citation type="journal article" date="2018" name="Sci. Rep.">
        <title>Genome sequence of the cauliflower mushroom Sparassis crispa (Hanabiratake) and its association with beneficial usage.</title>
        <authorList>
            <person name="Kiyama R."/>
            <person name="Furutani Y."/>
            <person name="Kawaguchi K."/>
            <person name="Nakanishi T."/>
        </authorList>
    </citation>
    <scope>NUCLEOTIDE SEQUENCE [LARGE SCALE GENOMIC DNA]</scope>
</reference>
<name>A0A401GZE1_9APHY</name>
<keyword evidence="3" id="KW-1185">Reference proteome</keyword>
<sequence length="190" mass="21714">MINGMFPRTDAELVAWNDVVDCAGRVLRHESSPCPVEQEQYFEPYGELPYSDTYTDFMQEREPEPATYTQSEVCEQYVLSPNALSQEDETFVYVPCVPAQEYEHEQHASTRTAALADVTPPSPWLRRELGLPRSKLDVRPRKKGRKKITAEVSDKEEGPSTRKRGRPRKTQKDVKPGPPSTHVMSLRAYD</sequence>
<accession>A0A401GZE1</accession>
<feature type="region of interest" description="Disordered" evidence="1">
    <location>
        <begin position="121"/>
        <end position="190"/>
    </location>
</feature>
<evidence type="ECO:0000313" key="2">
    <source>
        <dbReference type="EMBL" id="GBE87546.1"/>
    </source>
</evidence>
<organism evidence="2 3">
    <name type="scientific">Sparassis crispa</name>
    <dbReference type="NCBI Taxonomy" id="139825"/>
    <lineage>
        <taxon>Eukaryota</taxon>
        <taxon>Fungi</taxon>
        <taxon>Dikarya</taxon>
        <taxon>Basidiomycota</taxon>
        <taxon>Agaricomycotina</taxon>
        <taxon>Agaricomycetes</taxon>
        <taxon>Polyporales</taxon>
        <taxon>Sparassidaceae</taxon>
        <taxon>Sparassis</taxon>
    </lineage>
</organism>
<gene>
    <name evidence="2" type="ORF">SCP_1102230</name>
</gene>
<evidence type="ECO:0000313" key="3">
    <source>
        <dbReference type="Proteomes" id="UP000287166"/>
    </source>
</evidence>
<dbReference type="GeneID" id="38784463"/>
<comment type="caution">
    <text evidence="2">The sequence shown here is derived from an EMBL/GenBank/DDBJ whole genome shotgun (WGS) entry which is preliminary data.</text>
</comment>
<proteinExistence type="predicted"/>
<dbReference type="Proteomes" id="UP000287166">
    <property type="component" value="Unassembled WGS sequence"/>
</dbReference>
<feature type="compositionally biased region" description="Basic and acidic residues" evidence="1">
    <location>
        <begin position="148"/>
        <end position="160"/>
    </location>
</feature>
<dbReference type="AlphaFoldDB" id="A0A401GZE1"/>
<dbReference type="EMBL" id="BFAD01000011">
    <property type="protein sequence ID" value="GBE87546.1"/>
    <property type="molecule type" value="Genomic_DNA"/>
</dbReference>
<feature type="compositionally biased region" description="Basic and acidic residues" evidence="1">
    <location>
        <begin position="125"/>
        <end position="139"/>
    </location>
</feature>
<dbReference type="RefSeq" id="XP_027618459.1">
    <property type="nucleotide sequence ID" value="XM_027762658.1"/>
</dbReference>
<protein>
    <submittedName>
        <fullName evidence="2">Uncharacterized protein</fullName>
    </submittedName>
</protein>
<evidence type="ECO:0000256" key="1">
    <source>
        <dbReference type="SAM" id="MobiDB-lite"/>
    </source>
</evidence>